<dbReference type="Proteomes" id="UP000325440">
    <property type="component" value="Unassembled WGS sequence"/>
</dbReference>
<name>A0A5E4M7J9_9HEMI</name>
<sequence length="174" mass="20520">MDETRARMMLLIEFERIEDQVSVTILYVHPSGEKELMLENHMPFERDFMIRALHKSQEELCKIRVTYLTIDKTNHGKHSYMVSIASLREEPIYRVAVPIARHGPRTAPHSVTVTWRNSLAGELLEELRADEEQELLEEIRIQEEIRVQEEILREIRRQAAVGEEEEEEEEELNA</sequence>
<gene>
    <name evidence="1" type="ORF">CINCED_3A003342</name>
</gene>
<evidence type="ECO:0000313" key="1">
    <source>
        <dbReference type="EMBL" id="VVC27369.1"/>
    </source>
</evidence>
<proteinExistence type="predicted"/>
<accession>A0A5E4M7J9</accession>
<evidence type="ECO:0000313" key="2">
    <source>
        <dbReference type="Proteomes" id="UP000325440"/>
    </source>
</evidence>
<dbReference type="EMBL" id="CABPRJ010000097">
    <property type="protein sequence ID" value="VVC27369.1"/>
    <property type="molecule type" value="Genomic_DNA"/>
</dbReference>
<keyword evidence="2" id="KW-1185">Reference proteome</keyword>
<organism evidence="1 2">
    <name type="scientific">Cinara cedri</name>
    <dbReference type="NCBI Taxonomy" id="506608"/>
    <lineage>
        <taxon>Eukaryota</taxon>
        <taxon>Metazoa</taxon>
        <taxon>Ecdysozoa</taxon>
        <taxon>Arthropoda</taxon>
        <taxon>Hexapoda</taxon>
        <taxon>Insecta</taxon>
        <taxon>Pterygota</taxon>
        <taxon>Neoptera</taxon>
        <taxon>Paraneoptera</taxon>
        <taxon>Hemiptera</taxon>
        <taxon>Sternorrhyncha</taxon>
        <taxon>Aphidomorpha</taxon>
        <taxon>Aphidoidea</taxon>
        <taxon>Aphididae</taxon>
        <taxon>Lachninae</taxon>
        <taxon>Cinara</taxon>
    </lineage>
</organism>
<protein>
    <submittedName>
        <fullName evidence="1">Uncharacterized protein</fullName>
    </submittedName>
</protein>
<dbReference type="AlphaFoldDB" id="A0A5E4M7J9"/>
<reference evidence="1 2" key="1">
    <citation type="submission" date="2019-08" db="EMBL/GenBank/DDBJ databases">
        <authorList>
            <person name="Alioto T."/>
            <person name="Alioto T."/>
            <person name="Gomez Garrido J."/>
        </authorList>
    </citation>
    <scope>NUCLEOTIDE SEQUENCE [LARGE SCALE GENOMIC DNA]</scope>
</reference>